<sequence>MSGCCWTPLHSTQMPDLLFVLSRIQTQILDLFLARYQDLYRGKRFVVCHLLNLNQTPDLLFAISRTQTLVLGQIRMSGSRFKTQTLVFSRPDIHYSNPDPRFVIGHIQYGQGVGEYSGATPVCAHL</sequence>
<accession>A0A9D4N992</accession>
<keyword evidence="2" id="KW-1185">Reference proteome</keyword>
<evidence type="ECO:0000313" key="1">
    <source>
        <dbReference type="EMBL" id="KAH3890288.1"/>
    </source>
</evidence>
<organism evidence="1 2">
    <name type="scientific">Dreissena polymorpha</name>
    <name type="common">Zebra mussel</name>
    <name type="synonym">Mytilus polymorpha</name>
    <dbReference type="NCBI Taxonomy" id="45954"/>
    <lineage>
        <taxon>Eukaryota</taxon>
        <taxon>Metazoa</taxon>
        <taxon>Spiralia</taxon>
        <taxon>Lophotrochozoa</taxon>
        <taxon>Mollusca</taxon>
        <taxon>Bivalvia</taxon>
        <taxon>Autobranchia</taxon>
        <taxon>Heteroconchia</taxon>
        <taxon>Euheterodonta</taxon>
        <taxon>Imparidentia</taxon>
        <taxon>Neoheterodontei</taxon>
        <taxon>Myida</taxon>
        <taxon>Dreissenoidea</taxon>
        <taxon>Dreissenidae</taxon>
        <taxon>Dreissena</taxon>
    </lineage>
</organism>
<dbReference type="Proteomes" id="UP000828390">
    <property type="component" value="Unassembled WGS sequence"/>
</dbReference>
<comment type="caution">
    <text evidence="1">The sequence shown here is derived from an EMBL/GenBank/DDBJ whole genome shotgun (WGS) entry which is preliminary data.</text>
</comment>
<proteinExistence type="predicted"/>
<evidence type="ECO:0000313" key="2">
    <source>
        <dbReference type="Proteomes" id="UP000828390"/>
    </source>
</evidence>
<reference evidence="1" key="2">
    <citation type="submission" date="2020-11" db="EMBL/GenBank/DDBJ databases">
        <authorList>
            <person name="McCartney M.A."/>
            <person name="Auch B."/>
            <person name="Kono T."/>
            <person name="Mallez S."/>
            <person name="Becker A."/>
            <person name="Gohl D.M."/>
            <person name="Silverstein K.A.T."/>
            <person name="Koren S."/>
            <person name="Bechman K.B."/>
            <person name="Herman A."/>
            <person name="Abrahante J.E."/>
            <person name="Garbe J."/>
        </authorList>
    </citation>
    <scope>NUCLEOTIDE SEQUENCE</scope>
    <source>
        <strain evidence="1">Duluth1</strain>
        <tissue evidence="1">Whole animal</tissue>
    </source>
</reference>
<dbReference type="AlphaFoldDB" id="A0A9D4N992"/>
<reference evidence="1" key="1">
    <citation type="journal article" date="2019" name="bioRxiv">
        <title>The Genome of the Zebra Mussel, Dreissena polymorpha: A Resource for Invasive Species Research.</title>
        <authorList>
            <person name="McCartney M.A."/>
            <person name="Auch B."/>
            <person name="Kono T."/>
            <person name="Mallez S."/>
            <person name="Zhang Y."/>
            <person name="Obille A."/>
            <person name="Becker A."/>
            <person name="Abrahante J.E."/>
            <person name="Garbe J."/>
            <person name="Badalamenti J.P."/>
            <person name="Herman A."/>
            <person name="Mangelson H."/>
            <person name="Liachko I."/>
            <person name="Sullivan S."/>
            <person name="Sone E.D."/>
            <person name="Koren S."/>
            <person name="Silverstein K.A.T."/>
            <person name="Beckman K.B."/>
            <person name="Gohl D.M."/>
        </authorList>
    </citation>
    <scope>NUCLEOTIDE SEQUENCE</scope>
    <source>
        <strain evidence="1">Duluth1</strain>
        <tissue evidence="1">Whole animal</tissue>
    </source>
</reference>
<name>A0A9D4N992_DREPO</name>
<protein>
    <submittedName>
        <fullName evidence="1">Uncharacterized protein</fullName>
    </submittedName>
</protein>
<dbReference type="EMBL" id="JAIWYP010000001">
    <property type="protein sequence ID" value="KAH3890288.1"/>
    <property type="molecule type" value="Genomic_DNA"/>
</dbReference>
<gene>
    <name evidence="1" type="ORF">DPMN_014364</name>
</gene>